<keyword evidence="7" id="KW-1185">Reference proteome</keyword>
<dbReference type="SUPFAM" id="SSF48403">
    <property type="entry name" value="Ankyrin repeat"/>
    <property type="match status" value="2"/>
</dbReference>
<name>A0ABR3R3K5_9PLEO</name>
<organism evidence="6 7">
    <name type="scientific">Nothophoma quercina</name>
    <dbReference type="NCBI Taxonomy" id="749835"/>
    <lineage>
        <taxon>Eukaryota</taxon>
        <taxon>Fungi</taxon>
        <taxon>Dikarya</taxon>
        <taxon>Ascomycota</taxon>
        <taxon>Pezizomycotina</taxon>
        <taxon>Dothideomycetes</taxon>
        <taxon>Pleosporomycetidae</taxon>
        <taxon>Pleosporales</taxon>
        <taxon>Pleosporineae</taxon>
        <taxon>Didymellaceae</taxon>
        <taxon>Nothophoma</taxon>
    </lineage>
</organism>
<dbReference type="InterPro" id="IPR027417">
    <property type="entry name" value="P-loop_NTPase"/>
</dbReference>
<dbReference type="SMART" id="SM00248">
    <property type="entry name" value="ANK"/>
    <property type="match status" value="15"/>
</dbReference>
<feature type="domain" description="Nephrocystin 3-like N-terminal" evidence="5">
    <location>
        <begin position="16"/>
        <end position="192"/>
    </location>
</feature>
<dbReference type="Pfam" id="PF00023">
    <property type="entry name" value="Ank"/>
    <property type="match status" value="1"/>
</dbReference>
<reference evidence="6 7" key="1">
    <citation type="submission" date="2024-02" db="EMBL/GenBank/DDBJ databases">
        <title>De novo assembly and annotation of 12 fungi associated with fruit tree decline syndrome in Ontario, Canada.</title>
        <authorList>
            <person name="Sulman M."/>
            <person name="Ellouze W."/>
            <person name="Ilyukhin E."/>
        </authorList>
    </citation>
    <scope>NUCLEOTIDE SEQUENCE [LARGE SCALE GENOMIC DNA]</scope>
    <source>
        <strain evidence="6 7">M97-236</strain>
    </source>
</reference>
<feature type="repeat" description="ANK" evidence="3">
    <location>
        <begin position="857"/>
        <end position="881"/>
    </location>
</feature>
<dbReference type="PANTHER" id="PTHR24166:SF48">
    <property type="entry name" value="PROTEIN VAPYRIN"/>
    <property type="match status" value="1"/>
</dbReference>
<evidence type="ECO:0000313" key="6">
    <source>
        <dbReference type="EMBL" id="KAL1598572.1"/>
    </source>
</evidence>
<dbReference type="Pfam" id="PF12796">
    <property type="entry name" value="Ank_2"/>
    <property type="match status" value="4"/>
</dbReference>
<dbReference type="EMBL" id="JAKIXB020000022">
    <property type="protein sequence ID" value="KAL1598572.1"/>
    <property type="molecule type" value="Genomic_DNA"/>
</dbReference>
<dbReference type="Pfam" id="PF13857">
    <property type="entry name" value="Ank_5"/>
    <property type="match status" value="1"/>
</dbReference>
<keyword evidence="2 3" id="KW-0040">ANK repeat</keyword>
<sequence>MVKQEHRFDDIHTAVDTCEWLLEDAKYQAWMKATTGLFWVKGDPGTGKSVLMKHSIKRMRERSPDDLVISFFFHGQGTPLQKTLLGLFRALLASMLEHFPEPLTQLAAKFAERDKRYGRSTEGRWQWTEKELQELLSDVLTKGTYRRSVVIFIDALDECGEGPAKTLLAFFKVLTQQAEHGHARFKVCLSSRHYPILALETIPSVQVEKRNGQDIRRYVQERLRDIRPHSKREQIETEILSKSNGGFQWVLLVTGTIIDKNLIGIRAEKLLEELTSCPKTLSETYDAILNGLSAANQHQMTKLFQWVLFAERPLSAQELRDALAADKDMSYGSIFDLRASESWSDTLSDFERYIKHISGGLIHFQSREMWEQYEPHGEDSDREAQLIHQSVADYLMNKLVDHDGHRSPPVLSPAGAGHFQISRSCLRYMTLKDTLDGAHLPRGTLSSKFPLAPYAVRFLFTHIQKVEREGINQTDLTSVIQWAPDSKTMRKLESLWRTLDPDSVHTPLGWPFVGATTLHVSVAFGSMSAVDILLESGCDEINTTDADGNTPLMLAIREGHQSIAWTLLNQSVKREVRHDQKDNAGGCIVNGHPVVRAADVHAQNEDGDTALDIALDQKMDAVILELIEAGAEGYLGRETELLAHAVKSRNTKLLSIMIERNLNLDGAVFFALEDRLSRQDPGLERVVLQLLNAGANTARSSELSDTVHPEDYNEDEEDKDDGRHDNDALALASRRGLTSVVEMLLTHHAPVTSRNNVGECPLLIATRNGHEEIVQMLLRKAPSSVEIASEEGCTALEVAFDNDRLNIAGLLLRDGSFSSSDQLLEEGFLSFARNGRADIVATILQRQLLEPEVSDGEGRTPLSLAAGNGQVAVIKLLLDTGKVDINAEDENGQTPLSLAAENGYEAVVKQMLNAERVNADAKDESGRTPMSWCAANGHKAVVEQLLHAAKVNVDSIDHAGWTPLSWAAENGHQAVVKLLLDTGKVNADSIDKNGRTPLSWAAVNGHEAVVEQLLGTGKVNANLVDKSERTPLSWAAASEHKVVVKSLLDTGCVDVNVKDINGTTPVLWAVRNRCKENVELLLATGKANTCIEDNDGWTPLSWAIKHKEEALVQLLQSYCWDSLSHFATHELPRAH</sequence>
<gene>
    <name evidence="6" type="ORF">SLS59_006859</name>
</gene>
<dbReference type="PANTHER" id="PTHR24166">
    <property type="entry name" value="ROLLING PEBBLES, ISOFORM B"/>
    <property type="match status" value="1"/>
</dbReference>
<feature type="repeat" description="ANK" evidence="3">
    <location>
        <begin position="959"/>
        <end position="983"/>
    </location>
</feature>
<dbReference type="InterPro" id="IPR056884">
    <property type="entry name" value="NPHP3-like_N"/>
</dbReference>
<proteinExistence type="predicted"/>
<feature type="repeat" description="ANK" evidence="3">
    <location>
        <begin position="547"/>
        <end position="579"/>
    </location>
</feature>
<dbReference type="InterPro" id="IPR050889">
    <property type="entry name" value="Dendritic_Spine_Reg/Scaffold"/>
</dbReference>
<dbReference type="InterPro" id="IPR002110">
    <property type="entry name" value="Ankyrin_rpt"/>
</dbReference>
<feature type="repeat" description="ANK" evidence="3">
    <location>
        <begin position="513"/>
        <end position="539"/>
    </location>
</feature>
<feature type="repeat" description="ANK" evidence="3">
    <location>
        <begin position="891"/>
        <end position="924"/>
    </location>
</feature>
<dbReference type="Proteomes" id="UP001521222">
    <property type="component" value="Unassembled WGS sequence"/>
</dbReference>
<feature type="repeat" description="ANK" evidence="3">
    <location>
        <begin position="993"/>
        <end position="1017"/>
    </location>
</feature>
<evidence type="ECO:0000259" key="5">
    <source>
        <dbReference type="Pfam" id="PF24883"/>
    </source>
</evidence>
<dbReference type="Pfam" id="PF24883">
    <property type="entry name" value="NPHP3_N"/>
    <property type="match status" value="1"/>
</dbReference>
<evidence type="ECO:0000256" key="3">
    <source>
        <dbReference type="PROSITE-ProRule" id="PRU00023"/>
    </source>
</evidence>
<dbReference type="PROSITE" id="PS50297">
    <property type="entry name" value="ANK_REP_REGION"/>
    <property type="match status" value="6"/>
</dbReference>
<dbReference type="Gene3D" id="1.25.40.20">
    <property type="entry name" value="Ankyrin repeat-containing domain"/>
    <property type="match status" value="4"/>
</dbReference>
<comment type="caution">
    <text evidence="6">The sequence shown here is derived from an EMBL/GenBank/DDBJ whole genome shotgun (WGS) entry which is preliminary data.</text>
</comment>
<dbReference type="InterPro" id="IPR036770">
    <property type="entry name" value="Ankyrin_rpt-contain_sf"/>
</dbReference>
<accession>A0ABR3R3K5</accession>
<dbReference type="PROSITE" id="PS50088">
    <property type="entry name" value="ANK_REPEAT"/>
    <property type="match status" value="6"/>
</dbReference>
<evidence type="ECO:0000313" key="7">
    <source>
        <dbReference type="Proteomes" id="UP001521222"/>
    </source>
</evidence>
<dbReference type="Gene3D" id="3.40.50.300">
    <property type="entry name" value="P-loop containing nucleotide triphosphate hydrolases"/>
    <property type="match status" value="1"/>
</dbReference>
<evidence type="ECO:0000256" key="1">
    <source>
        <dbReference type="ARBA" id="ARBA00022737"/>
    </source>
</evidence>
<protein>
    <recommendedName>
        <fullName evidence="5">Nephrocystin 3-like N-terminal domain-containing protein</fullName>
    </recommendedName>
</protein>
<evidence type="ECO:0000256" key="4">
    <source>
        <dbReference type="SAM" id="MobiDB-lite"/>
    </source>
</evidence>
<evidence type="ECO:0000256" key="2">
    <source>
        <dbReference type="ARBA" id="ARBA00023043"/>
    </source>
</evidence>
<dbReference type="SUPFAM" id="SSF52540">
    <property type="entry name" value="P-loop containing nucleoside triphosphate hydrolases"/>
    <property type="match status" value="1"/>
</dbReference>
<keyword evidence="1" id="KW-0677">Repeat</keyword>
<feature type="region of interest" description="Disordered" evidence="4">
    <location>
        <begin position="699"/>
        <end position="724"/>
    </location>
</feature>